<accession>A0ACC0NRJ8</accession>
<evidence type="ECO:0000313" key="1">
    <source>
        <dbReference type="EMBL" id="KAI8556008.1"/>
    </source>
</evidence>
<evidence type="ECO:0000313" key="2">
    <source>
        <dbReference type="Proteomes" id="UP001062846"/>
    </source>
</evidence>
<comment type="caution">
    <text evidence="1">The sequence shown here is derived from an EMBL/GenBank/DDBJ whole genome shotgun (WGS) entry which is preliminary data.</text>
</comment>
<organism evidence="1 2">
    <name type="scientific">Rhododendron molle</name>
    <name type="common">Chinese azalea</name>
    <name type="synonym">Azalea mollis</name>
    <dbReference type="NCBI Taxonomy" id="49168"/>
    <lineage>
        <taxon>Eukaryota</taxon>
        <taxon>Viridiplantae</taxon>
        <taxon>Streptophyta</taxon>
        <taxon>Embryophyta</taxon>
        <taxon>Tracheophyta</taxon>
        <taxon>Spermatophyta</taxon>
        <taxon>Magnoliopsida</taxon>
        <taxon>eudicotyledons</taxon>
        <taxon>Gunneridae</taxon>
        <taxon>Pentapetalae</taxon>
        <taxon>asterids</taxon>
        <taxon>Ericales</taxon>
        <taxon>Ericaceae</taxon>
        <taxon>Ericoideae</taxon>
        <taxon>Rhodoreae</taxon>
        <taxon>Rhododendron</taxon>
    </lineage>
</organism>
<proteinExistence type="predicted"/>
<dbReference type="EMBL" id="CM046392">
    <property type="protein sequence ID" value="KAI8556008.1"/>
    <property type="molecule type" value="Genomic_DNA"/>
</dbReference>
<dbReference type="Proteomes" id="UP001062846">
    <property type="component" value="Chromosome 5"/>
</dbReference>
<gene>
    <name evidence="1" type="ORF">RHMOL_Rhmol05G0219500</name>
</gene>
<keyword evidence="2" id="KW-1185">Reference proteome</keyword>
<sequence>MPMMPAATNFQLINTPLVPICSTTTEPLSIDRSHAYTMPRDRDPLVVGRVVGDIVDPFTRSIALRVCYTSREVNNGCELRPSQVAIQPRVDIGGEDLRTFFTLVMVDPDAPSPSDPNLREYLHWLVTDIPATTGASFGQEVVCYESPRPSMGIHRFAFVLFRQLGRQTVYAPGWRQNFNTRDFAELYNLGLPVAVVYFNCQRESGSGGRRL</sequence>
<protein>
    <submittedName>
        <fullName evidence="1">Uncharacterized protein</fullName>
    </submittedName>
</protein>
<name>A0ACC0NRJ8_RHOML</name>
<reference evidence="1" key="1">
    <citation type="submission" date="2022-02" db="EMBL/GenBank/DDBJ databases">
        <title>Plant Genome Project.</title>
        <authorList>
            <person name="Zhang R.-G."/>
        </authorList>
    </citation>
    <scope>NUCLEOTIDE SEQUENCE</scope>
    <source>
        <strain evidence="1">AT1</strain>
    </source>
</reference>